<reference evidence="2 3" key="1">
    <citation type="submission" date="2023-01" db="EMBL/GenBank/DDBJ databases">
        <authorList>
            <person name="Whitehead M."/>
        </authorList>
    </citation>
    <scope>NUCLEOTIDE SEQUENCE [LARGE SCALE GENOMIC DNA]</scope>
</reference>
<evidence type="ECO:0000313" key="3">
    <source>
        <dbReference type="Proteomes" id="UP001160148"/>
    </source>
</evidence>
<protein>
    <submittedName>
        <fullName evidence="2">Uncharacterized protein</fullName>
    </submittedName>
</protein>
<evidence type="ECO:0000313" key="2">
    <source>
        <dbReference type="EMBL" id="CAI6357080.1"/>
    </source>
</evidence>
<dbReference type="Proteomes" id="UP001160148">
    <property type="component" value="Unassembled WGS sequence"/>
</dbReference>
<gene>
    <name evidence="2" type="ORF">MEUPH1_LOCUS12746</name>
</gene>
<dbReference type="AlphaFoldDB" id="A0AAV0WME9"/>
<keyword evidence="3" id="KW-1185">Reference proteome</keyword>
<feature type="region of interest" description="Disordered" evidence="1">
    <location>
        <begin position="46"/>
        <end position="86"/>
    </location>
</feature>
<evidence type="ECO:0000256" key="1">
    <source>
        <dbReference type="SAM" id="MobiDB-lite"/>
    </source>
</evidence>
<proteinExistence type="predicted"/>
<dbReference type="EMBL" id="CARXXK010000002">
    <property type="protein sequence ID" value="CAI6357080.1"/>
    <property type="molecule type" value="Genomic_DNA"/>
</dbReference>
<name>A0AAV0WME9_9HEMI</name>
<comment type="caution">
    <text evidence="2">The sequence shown here is derived from an EMBL/GenBank/DDBJ whole genome shotgun (WGS) entry which is preliminary data.</text>
</comment>
<sequence length="212" mass="23740">MIWLVITTPVKYHIISWDKHLEKKKRPRFLGYSSYRVGFSGVSPSTVGRVSAGKTGQSHDHRSRRSRISDRSSATAMTSDRHCRHNPQHHCRLIHQSHGSHHKRHQHQLHHRGRCRGPPLVAVVALWAAVACVTVPTASPSPATGDMSLLTMQRIKSYVDDTCTLDPHCQWTWDPLPNGLRNVSSDEAAAVMPVDYLFPPGDDAEKPGQRGK</sequence>
<accession>A0AAV0WME9</accession>
<organism evidence="2 3">
    <name type="scientific">Macrosiphum euphorbiae</name>
    <name type="common">potato aphid</name>
    <dbReference type="NCBI Taxonomy" id="13131"/>
    <lineage>
        <taxon>Eukaryota</taxon>
        <taxon>Metazoa</taxon>
        <taxon>Ecdysozoa</taxon>
        <taxon>Arthropoda</taxon>
        <taxon>Hexapoda</taxon>
        <taxon>Insecta</taxon>
        <taxon>Pterygota</taxon>
        <taxon>Neoptera</taxon>
        <taxon>Paraneoptera</taxon>
        <taxon>Hemiptera</taxon>
        <taxon>Sternorrhyncha</taxon>
        <taxon>Aphidomorpha</taxon>
        <taxon>Aphidoidea</taxon>
        <taxon>Aphididae</taxon>
        <taxon>Macrosiphini</taxon>
        <taxon>Macrosiphum</taxon>
    </lineage>
</organism>